<comment type="similarity">
    <text evidence="1 5">Belongs to the glycosyl hydrolase 27 family.</text>
</comment>
<evidence type="ECO:0000256" key="6">
    <source>
        <dbReference type="SAM" id="MobiDB-lite"/>
    </source>
</evidence>
<dbReference type="EC" id="3.2.1.22" evidence="5"/>
<keyword evidence="11" id="KW-1185">Reference proteome</keyword>
<feature type="domain" description="PLL-like beta propeller" evidence="9">
    <location>
        <begin position="460"/>
        <end position="597"/>
    </location>
</feature>
<dbReference type="GO" id="GO:0004557">
    <property type="term" value="F:alpha-galactosidase activity"/>
    <property type="evidence" value="ECO:0007669"/>
    <property type="project" value="UniProtKB-EC"/>
</dbReference>
<accession>A0A317D8Y5</accession>
<evidence type="ECO:0000256" key="5">
    <source>
        <dbReference type="RuleBase" id="RU361168"/>
    </source>
</evidence>
<dbReference type="InterPro" id="IPR013780">
    <property type="entry name" value="Glyco_hydro_b"/>
</dbReference>
<gene>
    <name evidence="10" type="ORF">DKT68_12995</name>
</gene>
<keyword evidence="2 7" id="KW-0732">Signal</keyword>
<dbReference type="Proteomes" id="UP000245410">
    <property type="component" value="Unassembled WGS sequence"/>
</dbReference>
<dbReference type="OrthoDB" id="9807519at2"/>
<proteinExistence type="inferred from homology"/>
<evidence type="ECO:0000259" key="8">
    <source>
        <dbReference type="Pfam" id="PF17801"/>
    </source>
</evidence>
<evidence type="ECO:0000256" key="1">
    <source>
        <dbReference type="ARBA" id="ARBA00009743"/>
    </source>
</evidence>
<protein>
    <recommendedName>
        <fullName evidence="5">Alpha-galactosidase</fullName>
        <ecNumber evidence="5">3.2.1.22</ecNumber>
    </recommendedName>
    <alternativeName>
        <fullName evidence="5">Melibiase</fullName>
    </alternativeName>
</protein>
<feature type="chain" id="PRO_5016359633" description="Alpha-galactosidase" evidence="7">
    <location>
        <begin position="27"/>
        <end position="738"/>
    </location>
</feature>
<sequence length="738" mass="77385">MRLIRPLTVALAVLGLGLVGPLPATAGPPHPNPSPAGGHGHGRPGQALAATGAEDQGAPTYFNSGLAPTPYQGWNTYFGLGGDPTEAEVRSVTDFMVSSGLRDAGYTYVWIDGNWAAPTPRDEAGRLVADPARFPGGMAALAAYIHSKGMKAGIYTDAGPYLPGQCGLGSNGHYQADVALFAGWGFDALKADWLCGRAAGLDPETTFRELADAVRQSPRPMLLNICNPVSSDWGGGPYTPEQLSTWTYTYAPTVADSWRTYTDVGLTDPTPQWAFPWVLRNMDVNAYHPAATGPGHYNDPDYLLPMRPLPGGGYELSLEESKTQLGMWSIMAAPLVIGSDPRGLPSEMISALTNPEIIAVNQDQLVRQGVKVADTGVDAQVWSKVLSGSGRRAVALLNRHDTAQEITVNFADVALGGAVTVRDLWARATVDAAPGTDGVQPFTGSYTVQVPAHGVAMLGLTGADQVAGANLGGTASASPALVRVDDTHATAFVRTAQGALAVNTRSGATWGTGWTSLGGPVGGRILGQPAAYGSAGGRIDVFVRGTDNAVWRRSYVAGSWGPWSSLGGAVTDGPTVAWTSPTQWTLIARGADGKLWSRTASSGWTGIGAPEDRPVYGRPSAVVDDAGVLHVAVRSRTDEVWWRSRTGTTWSAWTSVGGTTSGSPTLLATAGRVYLFALAADNRLWQRNLVDGTWGGWFRRGEFATDAFRGAPGAAAGADGSAWLAVRGVDDRVHQIVL</sequence>
<organism evidence="10 11">
    <name type="scientific">Micromonospora acroterricola</name>
    <dbReference type="NCBI Taxonomy" id="2202421"/>
    <lineage>
        <taxon>Bacteria</taxon>
        <taxon>Bacillati</taxon>
        <taxon>Actinomycetota</taxon>
        <taxon>Actinomycetes</taxon>
        <taxon>Micromonosporales</taxon>
        <taxon>Micromonosporaceae</taxon>
        <taxon>Micromonospora</taxon>
    </lineage>
</organism>
<keyword evidence="3 5" id="KW-0378">Hydrolase</keyword>
<dbReference type="PANTHER" id="PTHR11452">
    <property type="entry name" value="ALPHA-GALACTOSIDASE/ALPHA-N-ACETYLGALACTOSAMINIDASE"/>
    <property type="match status" value="1"/>
</dbReference>
<evidence type="ECO:0000256" key="3">
    <source>
        <dbReference type="ARBA" id="ARBA00022801"/>
    </source>
</evidence>
<feature type="domain" description="PLL-like beta propeller" evidence="9">
    <location>
        <begin position="600"/>
        <end position="736"/>
    </location>
</feature>
<evidence type="ECO:0000313" key="10">
    <source>
        <dbReference type="EMBL" id="PWR09253.1"/>
    </source>
</evidence>
<dbReference type="SUPFAM" id="SSF51445">
    <property type="entry name" value="(Trans)glycosidases"/>
    <property type="match status" value="1"/>
</dbReference>
<evidence type="ECO:0000256" key="7">
    <source>
        <dbReference type="SAM" id="SignalP"/>
    </source>
</evidence>
<evidence type="ECO:0000313" key="11">
    <source>
        <dbReference type="Proteomes" id="UP000245410"/>
    </source>
</evidence>
<dbReference type="InterPro" id="IPR013785">
    <property type="entry name" value="Aldolase_TIM"/>
</dbReference>
<comment type="caution">
    <text evidence="10">The sequence shown here is derived from an EMBL/GenBank/DDBJ whole genome shotgun (WGS) entry which is preliminary data.</text>
</comment>
<dbReference type="Gene3D" id="2.60.40.1180">
    <property type="entry name" value="Golgi alpha-mannosidase II"/>
    <property type="match status" value="1"/>
</dbReference>
<name>A0A317D8Y5_9ACTN</name>
<dbReference type="Pfam" id="PF17801">
    <property type="entry name" value="Melibiase_C"/>
    <property type="match status" value="1"/>
</dbReference>
<dbReference type="InterPro" id="IPR002241">
    <property type="entry name" value="Glyco_hydro_27"/>
</dbReference>
<dbReference type="Pfam" id="PF26607">
    <property type="entry name" value="DUF8189"/>
    <property type="match status" value="2"/>
</dbReference>
<evidence type="ECO:0000259" key="9">
    <source>
        <dbReference type="Pfam" id="PF26607"/>
    </source>
</evidence>
<dbReference type="Gene3D" id="3.20.20.70">
    <property type="entry name" value="Aldolase class I"/>
    <property type="match status" value="1"/>
</dbReference>
<dbReference type="Gene3D" id="2.120.10.70">
    <property type="entry name" value="Fucose-specific lectin"/>
    <property type="match status" value="1"/>
</dbReference>
<dbReference type="InterPro" id="IPR041233">
    <property type="entry name" value="Melibiase_C"/>
</dbReference>
<feature type="region of interest" description="Disordered" evidence="6">
    <location>
        <begin position="25"/>
        <end position="48"/>
    </location>
</feature>
<dbReference type="GO" id="GO:0005975">
    <property type="term" value="P:carbohydrate metabolic process"/>
    <property type="evidence" value="ECO:0007669"/>
    <property type="project" value="InterPro"/>
</dbReference>
<dbReference type="SUPFAM" id="SSF89372">
    <property type="entry name" value="Fucose-specific lectin"/>
    <property type="match status" value="1"/>
</dbReference>
<evidence type="ECO:0000256" key="2">
    <source>
        <dbReference type="ARBA" id="ARBA00022729"/>
    </source>
</evidence>
<dbReference type="EMBL" id="QGKR01000182">
    <property type="protein sequence ID" value="PWR09253.1"/>
    <property type="molecule type" value="Genomic_DNA"/>
</dbReference>
<dbReference type="RefSeq" id="WP_109817669.1">
    <property type="nucleotide sequence ID" value="NZ_QGKR01000182.1"/>
</dbReference>
<reference evidence="10 11" key="1">
    <citation type="submission" date="2018-05" db="EMBL/GenBank/DDBJ databases">
        <title>Micromonospora atacamensis sp. nov., a novel actinobacteria isolated from high altitude Atacama Desert soil.</title>
        <authorList>
            <person name="Carro L."/>
            <person name="Golinska P."/>
            <person name="Klenk H.-P."/>
            <person name="Goodfellow M."/>
        </authorList>
    </citation>
    <scope>NUCLEOTIDE SEQUENCE [LARGE SCALE GENOMIC DNA]</scope>
    <source>
        <strain evidence="10 11">5R2A7</strain>
    </source>
</reference>
<evidence type="ECO:0000256" key="4">
    <source>
        <dbReference type="ARBA" id="ARBA00023295"/>
    </source>
</evidence>
<dbReference type="InterPro" id="IPR058502">
    <property type="entry name" value="PLL-like_beta-prop"/>
</dbReference>
<dbReference type="PRINTS" id="PR00740">
    <property type="entry name" value="GLHYDRLASE27"/>
</dbReference>
<dbReference type="InterPro" id="IPR017853">
    <property type="entry name" value="GH"/>
</dbReference>
<dbReference type="SUPFAM" id="SSF51011">
    <property type="entry name" value="Glycosyl hydrolase domain"/>
    <property type="match status" value="1"/>
</dbReference>
<keyword evidence="5" id="KW-1015">Disulfide bond</keyword>
<dbReference type="AlphaFoldDB" id="A0A317D8Y5"/>
<dbReference type="CDD" id="cd14792">
    <property type="entry name" value="GH27"/>
    <property type="match status" value="1"/>
</dbReference>
<dbReference type="PANTHER" id="PTHR11452:SF75">
    <property type="entry name" value="ALPHA-GALACTOSIDASE MEL1"/>
    <property type="match status" value="1"/>
</dbReference>
<feature type="signal peptide" evidence="7">
    <location>
        <begin position="1"/>
        <end position="26"/>
    </location>
</feature>
<keyword evidence="4 5" id="KW-0326">Glycosidase</keyword>
<comment type="catalytic activity">
    <reaction evidence="5">
        <text>Hydrolysis of terminal, non-reducing alpha-D-galactose residues in alpha-D-galactosides, including galactose oligosaccharides, galactomannans and galactolipids.</text>
        <dbReference type="EC" id="3.2.1.22"/>
    </reaction>
</comment>
<feature type="domain" description="Alpha galactosidase C-terminal" evidence="8">
    <location>
        <begin position="378"/>
        <end position="458"/>
    </location>
</feature>
<dbReference type="Pfam" id="PF16499">
    <property type="entry name" value="Melibiase_2"/>
    <property type="match status" value="1"/>
</dbReference>